<dbReference type="InterPro" id="IPR036291">
    <property type="entry name" value="NAD(P)-bd_dom_sf"/>
</dbReference>
<reference evidence="1 2" key="1">
    <citation type="submission" date="2015-03" db="EMBL/GenBank/DDBJ databases">
        <authorList>
            <person name="Urmite Genomes"/>
        </authorList>
    </citation>
    <scope>NUCLEOTIDE SEQUENCE [LARGE SCALE GENOMIC DNA]</scope>
    <source>
        <strain evidence="1 2">CSUR P1491</strain>
    </source>
</reference>
<dbReference type="SUPFAM" id="SSF51735">
    <property type="entry name" value="NAD(P)-binding Rossmann-fold domains"/>
    <property type="match status" value="1"/>
</dbReference>
<dbReference type="STRING" id="141349.BN1232_03262"/>
<dbReference type="EMBL" id="CTEE01000001">
    <property type="protein sequence ID" value="CQD15266.1"/>
    <property type="molecule type" value="Genomic_DNA"/>
</dbReference>
<evidence type="ECO:0000313" key="1">
    <source>
        <dbReference type="EMBL" id="CQD15266.1"/>
    </source>
</evidence>
<organism evidence="1 2">
    <name type="scientific">Mycobacterium lentiflavum</name>
    <dbReference type="NCBI Taxonomy" id="141349"/>
    <lineage>
        <taxon>Bacteria</taxon>
        <taxon>Bacillati</taxon>
        <taxon>Actinomycetota</taxon>
        <taxon>Actinomycetes</taxon>
        <taxon>Mycobacteriales</taxon>
        <taxon>Mycobacteriaceae</taxon>
        <taxon>Mycobacterium</taxon>
        <taxon>Mycobacterium simiae complex</taxon>
    </lineage>
</organism>
<proteinExistence type="predicted"/>
<sequence>MTFRSSAARMWLRDPAPLFQTNVEGLRHVLDVALDADLKKFVFS</sequence>
<protein>
    <submittedName>
        <fullName evidence="1">Dihydroflavonol-4-reductase family protein</fullName>
    </submittedName>
</protein>
<gene>
    <name evidence="1" type="ORF">BN1232_03262</name>
</gene>
<dbReference type="Proteomes" id="UP000199251">
    <property type="component" value="Unassembled WGS sequence"/>
</dbReference>
<name>A0A0E4CNR5_MYCLN</name>
<evidence type="ECO:0000313" key="2">
    <source>
        <dbReference type="Proteomes" id="UP000199251"/>
    </source>
</evidence>
<accession>A0A0E4CNR5</accession>
<dbReference type="Gene3D" id="3.40.50.720">
    <property type="entry name" value="NAD(P)-binding Rossmann-like Domain"/>
    <property type="match status" value="1"/>
</dbReference>
<dbReference type="AlphaFoldDB" id="A0A0E4CNR5"/>